<evidence type="ECO:0000256" key="3">
    <source>
        <dbReference type="SAM" id="MobiDB-lite"/>
    </source>
</evidence>
<dbReference type="InterPro" id="IPR001060">
    <property type="entry name" value="FCH_dom"/>
</dbReference>
<evidence type="ECO:0000256" key="1">
    <source>
        <dbReference type="ARBA" id="ARBA00022468"/>
    </source>
</evidence>
<evidence type="ECO:0000259" key="4">
    <source>
        <dbReference type="PROSITE" id="PS50238"/>
    </source>
</evidence>
<feature type="compositionally biased region" description="Low complexity" evidence="3">
    <location>
        <begin position="13"/>
        <end position="26"/>
    </location>
</feature>
<dbReference type="SMART" id="SM00055">
    <property type="entry name" value="FCH"/>
    <property type="match status" value="1"/>
</dbReference>
<dbReference type="SUPFAM" id="SSF48350">
    <property type="entry name" value="GTPase activation domain, GAP"/>
    <property type="match status" value="1"/>
</dbReference>
<dbReference type="PANTHER" id="PTHR23176">
    <property type="entry name" value="RHO/RAC/CDC GTPASE-ACTIVATING PROTEIN"/>
    <property type="match status" value="1"/>
</dbReference>
<feature type="region of interest" description="Disordered" evidence="3">
    <location>
        <begin position="1"/>
        <end position="32"/>
    </location>
</feature>
<dbReference type="SUPFAM" id="SSF103657">
    <property type="entry name" value="BAR/IMD domain-like"/>
    <property type="match status" value="1"/>
</dbReference>
<organism evidence="6 7">
    <name type="scientific">Phialemonium thermophilum</name>
    <dbReference type="NCBI Taxonomy" id="223376"/>
    <lineage>
        <taxon>Eukaryota</taxon>
        <taxon>Fungi</taxon>
        <taxon>Dikarya</taxon>
        <taxon>Ascomycota</taxon>
        <taxon>Pezizomycotina</taxon>
        <taxon>Sordariomycetes</taxon>
        <taxon>Sordariomycetidae</taxon>
        <taxon>Cephalothecales</taxon>
        <taxon>Cephalothecaceae</taxon>
        <taxon>Phialemonium</taxon>
    </lineage>
</organism>
<dbReference type="Gene3D" id="1.20.1270.60">
    <property type="entry name" value="Arfaptin homology (AH) domain/BAR domain"/>
    <property type="match status" value="1"/>
</dbReference>
<evidence type="ECO:0000313" key="6">
    <source>
        <dbReference type="EMBL" id="KAL1882038.1"/>
    </source>
</evidence>
<dbReference type="PROSITE" id="PS51741">
    <property type="entry name" value="F_BAR"/>
    <property type="match status" value="1"/>
</dbReference>
<dbReference type="InterPro" id="IPR031160">
    <property type="entry name" value="F_BAR_dom"/>
</dbReference>
<dbReference type="InterPro" id="IPR008936">
    <property type="entry name" value="Rho_GTPase_activation_prot"/>
</dbReference>
<sequence length="731" mass="80046">MSLGDASGVATENGGASSANGNNLGLTNPAGSEEARQVQEVLTSEIGVPAMLNRLKQSIASAKEFALFLKKRSTLEEEHAQGLKKLCRMSLDNIHRADHRGGSFAHAYEEMMSIQELMAENGLQFSSSLHQMHDDLLELAAMAEKSRKGWKQSGLAAEQRVADLEAAMRKSKAKYDALADEYERARTGDAGAQKGGKMFGFKGPKSAAQHEEDLLRKVQAADQDYHNRVQTLLTERGELLSRTRPETIKALQDLVRECDSGLVLQMQKYASFNEKLLLSNGLSISPLKVQAGEARSLREVMSSINNDKDLNEFLSSHYKQLPPRQGEPKYERNPVLDQPNRATLSSATNPAPYPSQPPPQQQAPQHAQVANMRSSQGAYPDNPASPPGPPAFGHGYRPSTGSVAMIPGPQQPGSQHQQHERSFSLGSRSSQPNPPILPSQGPARSSLQQQAIPSSKFNGSYSSQGPPQLGSLSFQTTSSPQSQQAPLFQPQPQQAVPNTNPLQQHPPTHQGMPTGSSQLRQQSPPHPAPLRPVFGVSLGRLYERDGLAVPMVVYQCIQAVDLYGLGVEGIYRLSGSLPHINKLRSMFDMDSTSSSLDFRNPENFFHDVNSVAGLLKQFFRDLPEPLLTTENYSAFIEAAKHDDDIVRRDSLHALINSLPDPNYATLRALTLHLYRVMENAEVNRMNSQNLAIVFGPTLMGTAPGASIGDASWQVRVIDTILQNTYQIFDDD</sequence>
<dbReference type="Gene3D" id="1.10.555.10">
    <property type="entry name" value="Rho GTPase activation protein"/>
    <property type="match status" value="1"/>
</dbReference>
<dbReference type="CDD" id="cd07652">
    <property type="entry name" value="F-BAR_Rgd1"/>
    <property type="match status" value="1"/>
</dbReference>
<feature type="compositionally biased region" description="Low complexity" evidence="3">
    <location>
        <begin position="471"/>
        <end position="494"/>
    </location>
</feature>
<feature type="domain" description="Rho-GAP" evidence="4">
    <location>
        <begin position="536"/>
        <end position="728"/>
    </location>
</feature>
<feature type="compositionally biased region" description="Polar residues" evidence="3">
    <location>
        <begin position="340"/>
        <end position="349"/>
    </location>
</feature>
<proteinExistence type="predicted"/>
<keyword evidence="7" id="KW-1185">Reference proteome</keyword>
<gene>
    <name evidence="6" type="ORF">VTK73DRAFT_2752</name>
</gene>
<feature type="compositionally biased region" description="Polar residues" evidence="3">
    <location>
        <begin position="495"/>
        <end position="523"/>
    </location>
</feature>
<evidence type="ECO:0000259" key="5">
    <source>
        <dbReference type="PROSITE" id="PS51741"/>
    </source>
</evidence>
<feature type="domain" description="F-BAR" evidence="5">
    <location>
        <begin position="36"/>
        <end position="309"/>
    </location>
</feature>
<dbReference type="InterPro" id="IPR027267">
    <property type="entry name" value="AH/BAR_dom_sf"/>
</dbReference>
<feature type="compositionally biased region" description="Pro residues" evidence="3">
    <location>
        <begin position="351"/>
        <end position="361"/>
    </location>
</feature>
<feature type="compositionally biased region" description="Polar residues" evidence="3">
    <location>
        <begin position="442"/>
        <end position="466"/>
    </location>
</feature>
<dbReference type="InterPro" id="IPR000198">
    <property type="entry name" value="RhoGAP_dom"/>
</dbReference>
<reference evidence="6 7" key="1">
    <citation type="journal article" date="2024" name="Commun. Biol.">
        <title>Comparative genomic analysis of thermophilic fungi reveals convergent evolutionary adaptations and gene losses.</title>
        <authorList>
            <person name="Steindorff A.S."/>
            <person name="Aguilar-Pontes M.V."/>
            <person name="Robinson A.J."/>
            <person name="Andreopoulos B."/>
            <person name="LaButti K."/>
            <person name="Kuo A."/>
            <person name="Mondo S."/>
            <person name="Riley R."/>
            <person name="Otillar R."/>
            <person name="Haridas S."/>
            <person name="Lipzen A."/>
            <person name="Grimwood J."/>
            <person name="Schmutz J."/>
            <person name="Clum A."/>
            <person name="Reid I.D."/>
            <person name="Moisan M.C."/>
            <person name="Butler G."/>
            <person name="Nguyen T.T.M."/>
            <person name="Dewar K."/>
            <person name="Conant G."/>
            <person name="Drula E."/>
            <person name="Henrissat B."/>
            <person name="Hansel C."/>
            <person name="Singer S."/>
            <person name="Hutchinson M.I."/>
            <person name="de Vries R.P."/>
            <person name="Natvig D.O."/>
            <person name="Powell A.J."/>
            <person name="Tsang A."/>
            <person name="Grigoriev I.V."/>
        </authorList>
    </citation>
    <scope>NUCLEOTIDE SEQUENCE [LARGE SCALE GENOMIC DNA]</scope>
    <source>
        <strain evidence="6 7">ATCC 24622</strain>
    </source>
</reference>
<dbReference type="SMART" id="SM00324">
    <property type="entry name" value="RhoGAP"/>
    <property type="match status" value="1"/>
</dbReference>
<feature type="compositionally biased region" description="Low complexity" evidence="3">
    <location>
        <begin position="407"/>
        <end position="416"/>
    </location>
</feature>
<dbReference type="Pfam" id="PF00611">
    <property type="entry name" value="FCH"/>
    <property type="match status" value="1"/>
</dbReference>
<feature type="region of interest" description="Disordered" evidence="3">
    <location>
        <begin position="319"/>
        <end position="530"/>
    </location>
</feature>
<dbReference type="Proteomes" id="UP001586593">
    <property type="component" value="Unassembled WGS sequence"/>
</dbReference>
<dbReference type="PROSITE" id="PS50238">
    <property type="entry name" value="RHOGAP"/>
    <property type="match status" value="1"/>
</dbReference>
<dbReference type="EMBL" id="JAZHXJ010000018">
    <property type="protein sequence ID" value="KAL1882038.1"/>
    <property type="molecule type" value="Genomic_DNA"/>
</dbReference>
<dbReference type="Pfam" id="PF00620">
    <property type="entry name" value="RhoGAP"/>
    <property type="match status" value="1"/>
</dbReference>
<dbReference type="CDD" id="cd04398">
    <property type="entry name" value="RhoGAP_fRGD1"/>
    <property type="match status" value="1"/>
</dbReference>
<keyword evidence="1" id="KW-0343">GTPase activation</keyword>
<comment type="caution">
    <text evidence="6">The sequence shown here is derived from an EMBL/GenBank/DDBJ whole genome shotgun (WGS) entry which is preliminary data.</text>
</comment>
<protein>
    <submittedName>
        <fullName evidence="6">Uncharacterized protein</fullName>
    </submittedName>
</protein>
<evidence type="ECO:0000256" key="2">
    <source>
        <dbReference type="PROSITE-ProRule" id="PRU01077"/>
    </source>
</evidence>
<keyword evidence="2" id="KW-0175">Coiled coil</keyword>
<dbReference type="InterPro" id="IPR050729">
    <property type="entry name" value="Rho-GAP"/>
</dbReference>
<evidence type="ECO:0000313" key="7">
    <source>
        <dbReference type="Proteomes" id="UP001586593"/>
    </source>
</evidence>
<name>A0ABR3Y180_9PEZI</name>
<accession>A0ABR3Y180</accession>
<dbReference type="PANTHER" id="PTHR23176:SF136">
    <property type="entry name" value="RHO GTPASE ACTIVATOR (RGD1)"/>
    <property type="match status" value="1"/>
</dbReference>